<reference evidence="13" key="1">
    <citation type="submission" date="2020-07" db="EMBL/GenBank/DDBJ databases">
        <title>Ethylene signaling mediates host invasion by parasitic plants.</title>
        <authorList>
            <person name="Yoshida S."/>
        </authorList>
    </citation>
    <scope>NUCLEOTIDE SEQUENCE</scope>
    <source>
        <strain evidence="13">Okayama</strain>
    </source>
</reference>
<organism evidence="13 14">
    <name type="scientific">Phtheirospermum japonicum</name>
    <dbReference type="NCBI Taxonomy" id="374723"/>
    <lineage>
        <taxon>Eukaryota</taxon>
        <taxon>Viridiplantae</taxon>
        <taxon>Streptophyta</taxon>
        <taxon>Embryophyta</taxon>
        <taxon>Tracheophyta</taxon>
        <taxon>Spermatophyta</taxon>
        <taxon>Magnoliopsida</taxon>
        <taxon>eudicotyledons</taxon>
        <taxon>Gunneridae</taxon>
        <taxon>Pentapetalae</taxon>
        <taxon>asterids</taxon>
        <taxon>lamiids</taxon>
        <taxon>Lamiales</taxon>
        <taxon>Orobanchaceae</taxon>
        <taxon>Orobanchaceae incertae sedis</taxon>
        <taxon>Phtheirospermum</taxon>
    </lineage>
</organism>
<dbReference type="GO" id="GO:0051607">
    <property type="term" value="P:defense response to virus"/>
    <property type="evidence" value="ECO:0007669"/>
    <property type="project" value="UniProtKB-ARBA"/>
</dbReference>
<evidence type="ECO:0000259" key="12">
    <source>
        <dbReference type="Pfam" id="PF23559"/>
    </source>
</evidence>
<dbReference type="Pfam" id="PF00931">
    <property type="entry name" value="NB-ARC"/>
    <property type="match status" value="1"/>
</dbReference>
<comment type="caution">
    <text evidence="13">The sequence shown here is derived from an EMBL/GenBank/DDBJ whole genome shotgun (WGS) entry which is preliminary data.</text>
</comment>
<keyword evidence="7" id="KW-0677">Repeat</keyword>
<keyword evidence="14" id="KW-1185">Reference proteome</keyword>
<dbReference type="GO" id="GO:0043531">
    <property type="term" value="F:ADP binding"/>
    <property type="evidence" value="ECO:0007669"/>
    <property type="project" value="InterPro"/>
</dbReference>
<evidence type="ECO:0000256" key="3">
    <source>
        <dbReference type="ARBA" id="ARBA00008894"/>
    </source>
</evidence>
<evidence type="ECO:0000313" key="14">
    <source>
        <dbReference type="Proteomes" id="UP000653305"/>
    </source>
</evidence>
<keyword evidence="4" id="KW-0963">Cytoplasm</keyword>
<evidence type="ECO:0000256" key="1">
    <source>
        <dbReference type="ARBA" id="ARBA00002074"/>
    </source>
</evidence>
<evidence type="ECO:0000256" key="7">
    <source>
        <dbReference type="ARBA" id="ARBA00022737"/>
    </source>
</evidence>
<comment type="similarity">
    <text evidence="3">Belongs to the disease resistance NB-LRR family.</text>
</comment>
<dbReference type="SUPFAM" id="SSF52058">
    <property type="entry name" value="L domain-like"/>
    <property type="match status" value="1"/>
</dbReference>
<dbReference type="GO" id="GO:0005737">
    <property type="term" value="C:cytoplasm"/>
    <property type="evidence" value="ECO:0007669"/>
    <property type="project" value="UniProtKB-SubCell"/>
</dbReference>
<dbReference type="Pfam" id="PF23559">
    <property type="entry name" value="WHD_DRP"/>
    <property type="match status" value="1"/>
</dbReference>
<gene>
    <name evidence="13" type="ORF">PHJA_002619200</name>
</gene>
<name>A0A830DET6_9LAMI</name>
<evidence type="ECO:0000313" key="13">
    <source>
        <dbReference type="EMBL" id="GFQ04752.1"/>
    </source>
</evidence>
<dbReference type="InterPro" id="IPR042197">
    <property type="entry name" value="Apaf_helical"/>
</dbReference>
<feature type="domain" description="NB-ARC" evidence="11">
    <location>
        <begin position="52"/>
        <end position="221"/>
    </location>
</feature>
<dbReference type="OrthoDB" id="1357022at2759"/>
<keyword evidence="9" id="KW-0611">Plant defense</keyword>
<accession>A0A830DET6</accession>
<keyword evidence="5" id="KW-0433">Leucine-rich repeat</keyword>
<dbReference type="InterPro" id="IPR036388">
    <property type="entry name" value="WH-like_DNA-bd_sf"/>
</dbReference>
<dbReference type="FunFam" id="1.10.10.10:FF:000322">
    <property type="entry name" value="Probable disease resistance protein At1g63360"/>
    <property type="match status" value="1"/>
</dbReference>
<comment type="function">
    <text evidence="1">Confers resistance to late blight (Phytophthora infestans) races carrying the avirulence gene Avr1. Resistance proteins guard the plant against pathogens that contain an appropriate avirulence protein via an indirect interaction with this avirulence protein. That triggers a defense system including the hypersensitive response, which restricts the pathogen growth.</text>
</comment>
<dbReference type="Gene3D" id="1.10.8.430">
    <property type="entry name" value="Helical domain of apoptotic protease-activating factors"/>
    <property type="match status" value="1"/>
</dbReference>
<dbReference type="InterPro" id="IPR027417">
    <property type="entry name" value="P-loop_NTPase"/>
</dbReference>
<feature type="domain" description="Disease resistance protein winged helix" evidence="12">
    <location>
        <begin position="307"/>
        <end position="377"/>
    </location>
</feature>
<evidence type="ECO:0000256" key="6">
    <source>
        <dbReference type="ARBA" id="ARBA00022667"/>
    </source>
</evidence>
<dbReference type="SUPFAM" id="SSF52540">
    <property type="entry name" value="P-loop containing nucleoside triphosphate hydrolases"/>
    <property type="match status" value="1"/>
</dbReference>
<dbReference type="GO" id="GO:0005524">
    <property type="term" value="F:ATP binding"/>
    <property type="evidence" value="ECO:0007669"/>
    <property type="project" value="UniProtKB-KW"/>
</dbReference>
<dbReference type="Gene3D" id="3.80.10.10">
    <property type="entry name" value="Ribonuclease Inhibitor"/>
    <property type="match status" value="1"/>
</dbReference>
<dbReference type="InterPro" id="IPR058922">
    <property type="entry name" value="WHD_DRP"/>
</dbReference>
<dbReference type="Gene3D" id="1.10.10.10">
    <property type="entry name" value="Winged helix-like DNA-binding domain superfamily/Winged helix DNA-binding domain"/>
    <property type="match status" value="1"/>
</dbReference>
<dbReference type="EMBL" id="BMAC01000972">
    <property type="protein sequence ID" value="GFQ04752.1"/>
    <property type="molecule type" value="Genomic_DNA"/>
</dbReference>
<dbReference type="GO" id="GO:0009626">
    <property type="term" value="P:plant-type hypersensitive response"/>
    <property type="evidence" value="ECO:0007669"/>
    <property type="project" value="UniProtKB-KW"/>
</dbReference>
<dbReference type="AlphaFoldDB" id="A0A830DET6"/>
<dbReference type="FunFam" id="3.40.50.300:FF:001091">
    <property type="entry name" value="Probable disease resistance protein At1g61300"/>
    <property type="match status" value="1"/>
</dbReference>
<dbReference type="Proteomes" id="UP000653305">
    <property type="component" value="Unassembled WGS sequence"/>
</dbReference>
<dbReference type="InterPro" id="IPR002182">
    <property type="entry name" value="NB-ARC"/>
</dbReference>
<keyword evidence="6" id="KW-0381">Hypersensitive response</keyword>
<proteinExistence type="inferred from homology"/>
<evidence type="ECO:0000256" key="9">
    <source>
        <dbReference type="ARBA" id="ARBA00022821"/>
    </source>
</evidence>
<evidence type="ECO:0000256" key="5">
    <source>
        <dbReference type="ARBA" id="ARBA00022614"/>
    </source>
</evidence>
<comment type="subcellular location">
    <subcellularLocation>
        <location evidence="2">Cytoplasm</location>
    </subcellularLocation>
</comment>
<protein>
    <submittedName>
        <fullName evidence="13">Putative late blight resistance protein homolog r1a-6</fullName>
    </submittedName>
</protein>
<evidence type="ECO:0000259" key="11">
    <source>
        <dbReference type="Pfam" id="PF00931"/>
    </source>
</evidence>
<sequence>MKEVTEIKGKIQNDYPMPAAAGAVPLRKSSSSFSSSSTGHNTTMVGFDDVLIEIMDKLTGQQSNRQIISIVGMGGIGKTTLARNIYVNPLIKHHFHILGWATISQEYSPREILLEVLVCIKPMRNKIILSQDSEDELGERLYKELSGRRYLIVMDDMWSNEAWDKVRFFFPDNNNGSGIMITTRLSNMASQLIGASFCIHMKFLDEVQSWSLLCNNVFGEESNCPLELEEISKEITKNCKGLPLSIAVIGGILAKSQRTRAYWEYIYENLNSIVNLADDERCLKILNMSYKQLPVHLKPCFLYMGFFPEDAKIRVSSLIKLWVAEGFLKPIHGKSLEMVAEEYLNDLTSRNLILVDEVGFSGKMKICKMHDLLRDLCLRENVNTQRRISIHLSMNPRVHADLKSASLARSLIGEVDGGLPLFGFRLLRVWNVDETNHKLYFGESPNSTYPRQAIFQLVNLRHLIIQLFWNTGTLIPSSVHLLWNLQTMIEDYTLAAPAPFQIWKMPQLRHVEFDRFDLLDPPSGHMEGQDDFVLENLQTLCTVNDFNCGEEVVKRVPNIKKLSVSYASQEECSSFCFENIGRLHKLESLTFNWSFTTKRDVLELQNLTFPRSLKKLSLYGSRFNWDVMITKIGSLPLLEVLKLELWYLEGGFEWETVEGQFQSLKYLRIGVCDLEYWRTESTHFPCLEHLVLRSLHKLKEIPPEVGDIPTLKSIELEYCSDSVIISANEILKEQEELGNVDLHVRVRLSRKNEEIESLASHNFFIFYS</sequence>
<evidence type="ECO:0000256" key="10">
    <source>
        <dbReference type="ARBA" id="ARBA00022840"/>
    </source>
</evidence>
<keyword evidence="8" id="KW-0547">Nucleotide-binding</keyword>
<evidence type="ECO:0000256" key="2">
    <source>
        <dbReference type="ARBA" id="ARBA00004496"/>
    </source>
</evidence>
<keyword evidence="10" id="KW-0067">ATP-binding</keyword>
<dbReference type="InterPro" id="IPR032675">
    <property type="entry name" value="LRR_dom_sf"/>
</dbReference>
<dbReference type="InterPro" id="IPR044974">
    <property type="entry name" value="Disease_R_plants"/>
</dbReference>
<dbReference type="Gene3D" id="3.40.50.300">
    <property type="entry name" value="P-loop containing nucleotide triphosphate hydrolases"/>
    <property type="match status" value="1"/>
</dbReference>
<dbReference type="PANTHER" id="PTHR23155">
    <property type="entry name" value="DISEASE RESISTANCE PROTEIN RP"/>
    <property type="match status" value="1"/>
</dbReference>
<dbReference type="PANTHER" id="PTHR23155:SF1152">
    <property type="entry name" value="AAA+ ATPASE DOMAIN-CONTAINING PROTEIN"/>
    <property type="match status" value="1"/>
</dbReference>
<dbReference type="PRINTS" id="PR00364">
    <property type="entry name" value="DISEASERSIST"/>
</dbReference>
<evidence type="ECO:0000256" key="4">
    <source>
        <dbReference type="ARBA" id="ARBA00022490"/>
    </source>
</evidence>
<evidence type="ECO:0000256" key="8">
    <source>
        <dbReference type="ARBA" id="ARBA00022741"/>
    </source>
</evidence>